<comment type="subcellular location">
    <subcellularLocation>
        <location evidence="1">Cell membrane</location>
        <topology evidence="1">Multi-pass membrane protein</topology>
    </subcellularLocation>
</comment>
<dbReference type="EMBL" id="JAPHVQ010000007">
    <property type="protein sequence ID" value="MDE8035134.1"/>
    <property type="molecule type" value="Genomic_DNA"/>
</dbReference>
<evidence type="ECO:0000256" key="1">
    <source>
        <dbReference type="ARBA" id="ARBA00004651"/>
    </source>
</evidence>
<dbReference type="Gene3D" id="1.10.3430.10">
    <property type="entry name" value="Ammonium transporter AmtB like domains"/>
    <property type="match status" value="1"/>
</dbReference>
<accession>A0A0A7MHM0</accession>
<feature type="transmembrane region" description="Helical" evidence="8">
    <location>
        <begin position="91"/>
        <end position="111"/>
    </location>
</feature>
<keyword evidence="4 8" id="KW-0812">Transmembrane</keyword>
<gene>
    <name evidence="9" type="ORF">OQ257_08150</name>
</gene>
<proteinExistence type="inferred from homology"/>
<organism evidence="9 10">
    <name type="scientific">Actinobacillus equuli subsp. equuli</name>
    <dbReference type="NCBI Taxonomy" id="202947"/>
    <lineage>
        <taxon>Bacteria</taxon>
        <taxon>Pseudomonadati</taxon>
        <taxon>Pseudomonadota</taxon>
        <taxon>Gammaproteobacteria</taxon>
        <taxon>Pasteurellales</taxon>
        <taxon>Pasteurellaceae</taxon>
        <taxon>Actinobacillus</taxon>
    </lineage>
</organism>
<evidence type="ECO:0000256" key="5">
    <source>
        <dbReference type="ARBA" id="ARBA00022989"/>
    </source>
</evidence>
<feature type="transmembrane region" description="Helical" evidence="8">
    <location>
        <begin position="241"/>
        <end position="257"/>
    </location>
</feature>
<feature type="transmembrane region" description="Helical" evidence="8">
    <location>
        <begin position="20"/>
        <end position="46"/>
    </location>
</feature>
<name>A0A0A7MHM0_ACTEU</name>
<evidence type="ECO:0000313" key="10">
    <source>
        <dbReference type="Proteomes" id="UP001142444"/>
    </source>
</evidence>
<sequence>MKLIKTTLTGIGQIFLQENGLSGLVIVIAMFFSHWTLGVSCFLGALIGTLTAKILKYPPQQISQGLYGFNASLAFMCTMFTFAEVDASNPLIWGIGLVASIVATLIMRLFVKKNKVAFTFPFVLSCWFFCWGIAKLGLFGLTQTTPPLADYTGTLDAIQEPFYAWAEVNFGTSMVTGTLLFLAIAISSPIAAMYGVAAAAIGAAFAHHLPGIDHNSLANGIYGFSPILVACAFAGTQLRHFLYVIIGTLLAILIQYAVAQTGLATYTIGFIVASWLLLIVKKRLDKAAFDKHKLVQLLNP</sequence>
<dbReference type="Proteomes" id="UP001142444">
    <property type="component" value="Unassembled WGS sequence"/>
</dbReference>
<evidence type="ECO:0000256" key="3">
    <source>
        <dbReference type="ARBA" id="ARBA00022475"/>
    </source>
</evidence>
<dbReference type="RefSeq" id="WP_039198294.1">
    <property type="nucleotide sequence ID" value="NZ_CBCRTM010000010.1"/>
</dbReference>
<feature type="site" description="Important for channel permeability" evidence="7">
    <location>
        <position position="267"/>
    </location>
</feature>
<feature type="transmembrane region" description="Helical" evidence="8">
    <location>
        <begin position="263"/>
        <end position="280"/>
    </location>
</feature>
<evidence type="ECO:0000256" key="2">
    <source>
        <dbReference type="ARBA" id="ARBA00005914"/>
    </source>
</evidence>
<dbReference type="AlphaFoldDB" id="A0A0A7MHM0"/>
<protein>
    <submittedName>
        <fullName evidence="9">Urea transporter</fullName>
    </submittedName>
</protein>
<reference evidence="9" key="2">
    <citation type="journal article" date="2023" name="Pathogens">
        <title>Pathological Features and Genomic Characterization of an Actinobacillus equuli subsp. equuli Bearing Unique Virulence-Associated Genes from an Adult Horse with Pleuropneumonia.</title>
        <authorList>
            <person name="Kamali M."/>
            <person name="Carossino M."/>
            <person name="Del Piero F."/>
            <person name="Peak L."/>
            <person name="Mitchell M.S."/>
            <person name="Willette J."/>
            <person name="Baker R."/>
            <person name="Li F."/>
            <person name="Kenez A."/>
            <person name="Balasuriya U.B.R."/>
            <person name="Go Y.Y."/>
        </authorList>
    </citation>
    <scope>NUCLEOTIDE SEQUENCE</scope>
    <source>
        <strain evidence="9">4524</strain>
    </source>
</reference>
<dbReference type="Pfam" id="PF03253">
    <property type="entry name" value="UT"/>
    <property type="match status" value="1"/>
</dbReference>
<feature type="transmembrane region" description="Helical" evidence="8">
    <location>
        <begin position="216"/>
        <end position="234"/>
    </location>
</feature>
<feature type="transmembrane region" description="Helical" evidence="8">
    <location>
        <begin position="118"/>
        <end position="142"/>
    </location>
</feature>
<dbReference type="PANTHER" id="PTHR10464:SF4">
    <property type="entry name" value="UREA TRANSPORTER"/>
    <property type="match status" value="1"/>
</dbReference>
<evidence type="ECO:0000256" key="8">
    <source>
        <dbReference type="SAM" id="Phobius"/>
    </source>
</evidence>
<dbReference type="InterPro" id="IPR029020">
    <property type="entry name" value="Ammonium/urea_transptr"/>
</dbReference>
<keyword evidence="10" id="KW-1185">Reference proteome</keyword>
<comment type="caution">
    <text evidence="9">The sequence shown here is derived from an EMBL/GenBank/DDBJ whole genome shotgun (WGS) entry which is preliminary data.</text>
</comment>
<feature type="transmembrane region" description="Helical" evidence="8">
    <location>
        <begin position="66"/>
        <end position="85"/>
    </location>
</feature>
<dbReference type="GO" id="GO:0015204">
    <property type="term" value="F:urea transmembrane transporter activity"/>
    <property type="evidence" value="ECO:0007669"/>
    <property type="project" value="InterPro"/>
</dbReference>
<keyword evidence="5 8" id="KW-1133">Transmembrane helix</keyword>
<evidence type="ECO:0000256" key="6">
    <source>
        <dbReference type="ARBA" id="ARBA00023136"/>
    </source>
</evidence>
<keyword evidence="3" id="KW-1003">Cell membrane</keyword>
<dbReference type="PIRSF" id="PIRSF016502">
    <property type="entry name" value="Urea_transporter"/>
    <property type="match status" value="1"/>
</dbReference>
<evidence type="ECO:0000256" key="4">
    <source>
        <dbReference type="ARBA" id="ARBA00022692"/>
    </source>
</evidence>
<dbReference type="PANTHER" id="PTHR10464">
    <property type="entry name" value="UREA TRANSPORTER"/>
    <property type="match status" value="1"/>
</dbReference>
<dbReference type="InterPro" id="IPR004937">
    <property type="entry name" value="Urea_transporter"/>
</dbReference>
<evidence type="ECO:0000256" key="7">
    <source>
        <dbReference type="PIRSR" id="PIRSR016502-1"/>
    </source>
</evidence>
<comment type="similarity">
    <text evidence="2">Belongs to the urea transporter family.</text>
</comment>
<feature type="transmembrane region" description="Helical" evidence="8">
    <location>
        <begin position="162"/>
        <end position="184"/>
    </location>
</feature>
<dbReference type="GeneID" id="92743740"/>
<dbReference type="GO" id="GO:0005886">
    <property type="term" value="C:plasma membrane"/>
    <property type="evidence" value="ECO:0007669"/>
    <property type="project" value="UniProtKB-SubCell"/>
</dbReference>
<evidence type="ECO:0000313" key="9">
    <source>
        <dbReference type="EMBL" id="MDE8035134.1"/>
    </source>
</evidence>
<reference evidence="9" key="1">
    <citation type="submission" date="2022-11" db="EMBL/GenBank/DDBJ databases">
        <authorList>
            <person name="Kamali M."/>
            <person name="Peak L."/>
            <person name="Go Y.Y."/>
            <person name="Balasuriya U.B.R."/>
            <person name="Carossino M."/>
        </authorList>
    </citation>
    <scope>NUCLEOTIDE SEQUENCE</scope>
    <source>
        <strain evidence="9">4524</strain>
    </source>
</reference>
<feature type="transmembrane region" description="Helical" evidence="8">
    <location>
        <begin position="191"/>
        <end position="210"/>
    </location>
</feature>
<keyword evidence="6 8" id="KW-0472">Membrane</keyword>
<dbReference type="KEGG" id="aeu:ACEE_09465"/>